<dbReference type="Pfam" id="PF00884">
    <property type="entry name" value="Sulfatase"/>
    <property type="match status" value="1"/>
</dbReference>
<dbReference type="NCBIfam" id="NF028537">
    <property type="entry name" value="P_eth_NH2_trans"/>
    <property type="match status" value="1"/>
</dbReference>
<keyword evidence="5 8" id="KW-0812">Transmembrane</keyword>
<dbReference type="Proteomes" id="UP001430954">
    <property type="component" value="Unassembled WGS sequence"/>
</dbReference>
<evidence type="ECO:0000256" key="4">
    <source>
        <dbReference type="ARBA" id="ARBA00022679"/>
    </source>
</evidence>
<evidence type="ECO:0000256" key="3">
    <source>
        <dbReference type="ARBA" id="ARBA00022519"/>
    </source>
</evidence>
<keyword evidence="2" id="KW-1003">Cell membrane</keyword>
<comment type="subcellular location">
    <subcellularLocation>
        <location evidence="1">Cell inner membrane</location>
        <topology evidence="1">Multi-pass membrane protein</topology>
    </subcellularLocation>
</comment>
<evidence type="ECO:0000313" key="12">
    <source>
        <dbReference type="Proteomes" id="UP001430954"/>
    </source>
</evidence>
<dbReference type="InterPro" id="IPR000917">
    <property type="entry name" value="Sulfatase_N"/>
</dbReference>
<evidence type="ECO:0000259" key="9">
    <source>
        <dbReference type="Pfam" id="PF00884"/>
    </source>
</evidence>
<evidence type="ECO:0000256" key="8">
    <source>
        <dbReference type="SAM" id="Phobius"/>
    </source>
</evidence>
<evidence type="ECO:0000256" key="1">
    <source>
        <dbReference type="ARBA" id="ARBA00004429"/>
    </source>
</evidence>
<organism evidence="11 12">
    <name type="scientific">Novilysobacter selenitireducens</name>
    <dbReference type="NCBI Taxonomy" id="2872639"/>
    <lineage>
        <taxon>Bacteria</taxon>
        <taxon>Pseudomonadati</taxon>
        <taxon>Pseudomonadota</taxon>
        <taxon>Gammaproteobacteria</taxon>
        <taxon>Lysobacterales</taxon>
        <taxon>Lysobacteraceae</taxon>
        <taxon>Novilysobacter</taxon>
    </lineage>
</organism>
<dbReference type="CDD" id="cd16017">
    <property type="entry name" value="LptA"/>
    <property type="match status" value="1"/>
</dbReference>
<keyword evidence="7 8" id="KW-0472">Membrane</keyword>
<reference evidence="11 12" key="1">
    <citation type="submission" date="2021-09" db="EMBL/GenBank/DDBJ databases">
        <title>Lysobacter sp. 13A isolated from the river sediment.</title>
        <authorList>
            <person name="Liu H."/>
            <person name="Li S."/>
            <person name="Mao S."/>
        </authorList>
    </citation>
    <scope>NUCLEOTIDE SEQUENCE [LARGE SCALE GENOMIC DNA]</scope>
    <source>
        <strain evidence="11 12">13A</strain>
    </source>
</reference>
<dbReference type="Pfam" id="PF08019">
    <property type="entry name" value="EptA_B_N"/>
    <property type="match status" value="1"/>
</dbReference>
<dbReference type="InterPro" id="IPR040423">
    <property type="entry name" value="PEA_transferase"/>
</dbReference>
<feature type="transmembrane region" description="Helical" evidence="8">
    <location>
        <begin position="169"/>
        <end position="192"/>
    </location>
</feature>
<dbReference type="SUPFAM" id="SSF53649">
    <property type="entry name" value="Alkaline phosphatase-like"/>
    <property type="match status" value="1"/>
</dbReference>
<keyword evidence="4 11" id="KW-0808">Transferase</keyword>
<evidence type="ECO:0000259" key="10">
    <source>
        <dbReference type="Pfam" id="PF08019"/>
    </source>
</evidence>
<gene>
    <name evidence="11" type="ORF">K6753_10775</name>
</gene>
<evidence type="ECO:0000256" key="5">
    <source>
        <dbReference type="ARBA" id="ARBA00022692"/>
    </source>
</evidence>
<feature type="transmembrane region" description="Helical" evidence="8">
    <location>
        <begin position="136"/>
        <end position="157"/>
    </location>
</feature>
<feature type="domain" description="Sulfatase N-terminal" evidence="9">
    <location>
        <begin position="253"/>
        <end position="544"/>
    </location>
</feature>
<dbReference type="GO" id="GO:0016740">
    <property type="term" value="F:transferase activity"/>
    <property type="evidence" value="ECO:0007669"/>
    <property type="project" value="UniProtKB-KW"/>
</dbReference>
<feature type="transmembrane region" description="Helical" evidence="8">
    <location>
        <begin position="67"/>
        <end position="88"/>
    </location>
</feature>
<feature type="transmembrane region" description="Helical" evidence="8">
    <location>
        <begin position="95"/>
        <end position="116"/>
    </location>
</feature>
<feature type="transmembrane region" description="Helical" evidence="8">
    <location>
        <begin position="28"/>
        <end position="47"/>
    </location>
</feature>
<name>A0ABS7T802_9GAMM</name>
<evidence type="ECO:0000313" key="11">
    <source>
        <dbReference type="EMBL" id="MBZ4040012.1"/>
    </source>
</evidence>
<dbReference type="InterPro" id="IPR012549">
    <property type="entry name" value="EptA-like_N"/>
</dbReference>
<protein>
    <submittedName>
        <fullName evidence="11">Phosphoethanolamine transferase</fullName>
    </submittedName>
</protein>
<keyword evidence="6 8" id="KW-1133">Transmembrane helix</keyword>
<keyword evidence="12" id="KW-1185">Reference proteome</keyword>
<evidence type="ECO:0000256" key="6">
    <source>
        <dbReference type="ARBA" id="ARBA00022989"/>
    </source>
</evidence>
<dbReference type="EMBL" id="JAINZW010000004">
    <property type="protein sequence ID" value="MBZ4040012.1"/>
    <property type="molecule type" value="Genomic_DNA"/>
</dbReference>
<dbReference type="InterPro" id="IPR058130">
    <property type="entry name" value="PEA_transf_C"/>
</dbReference>
<evidence type="ECO:0000256" key="2">
    <source>
        <dbReference type="ARBA" id="ARBA00022475"/>
    </source>
</evidence>
<dbReference type="RefSeq" id="WP_223676446.1">
    <property type="nucleotide sequence ID" value="NZ_JAINZW010000004.1"/>
</dbReference>
<proteinExistence type="predicted"/>
<keyword evidence="3" id="KW-0997">Cell inner membrane</keyword>
<dbReference type="Gene3D" id="3.40.720.10">
    <property type="entry name" value="Alkaline Phosphatase, subunit A"/>
    <property type="match status" value="1"/>
</dbReference>
<evidence type="ECO:0000256" key="7">
    <source>
        <dbReference type="ARBA" id="ARBA00023136"/>
    </source>
</evidence>
<dbReference type="PANTHER" id="PTHR30443">
    <property type="entry name" value="INNER MEMBRANE PROTEIN"/>
    <property type="match status" value="1"/>
</dbReference>
<sequence>MSSVAGRAPFLLGLADTVRRISHRLWQWRPRASVELLALLAGLFFALGSNSPFWHAALIQSSHPLRLAGSLFAMLVGLHGLLLGLVLPRRWAKPVLMVLLLTTACATYFMQSYGVYVDADMLQNVLQTDWAESRELMTPAIAIHVLLYAGVPCAVLSRVTVTRRPFRQAIAVRAGFLLSMWILVMLGTAVSFKDLSSLLRNQHEARYLVTPANVLYGLGNLVVSRPEEAIGPRLPVATDARQVLAAGRRNPRLLVLVVGETVRAQNWGLNGYRRQTTPGLARQDVINFGDMHACGSNTEVSLPCMFSLNGREGYDRGKILSHQSLLHVLERVGVEVWWRDNQSGCKSVCEGLRFEPVTTSRTGACNGPRCLDEALLENLPVDARSSSGRLPGDRLLVLHMLGNHGPDYSQRYPSGFRRFLPACETPELGECSQAEIVNAYDNALLYTDHVLSETIARLREVDGYDTAMLYVSDHGESLGEQGLYLHGMPYAIAPQEQLRVPMVMWFSPRFAAGAGLDIACLQHRARLPASHDDLFSTVLGLFDVQTAARTAERDLLSGCRADASLTHRGAA</sequence>
<comment type="caution">
    <text evidence="11">The sequence shown here is derived from an EMBL/GenBank/DDBJ whole genome shotgun (WGS) entry which is preliminary data.</text>
</comment>
<accession>A0ABS7T802</accession>
<dbReference type="PANTHER" id="PTHR30443:SF0">
    <property type="entry name" value="PHOSPHOETHANOLAMINE TRANSFERASE EPTA"/>
    <property type="match status" value="1"/>
</dbReference>
<feature type="domain" description="Phosphoethanolamine transferase N-terminal" evidence="10">
    <location>
        <begin position="77"/>
        <end position="222"/>
    </location>
</feature>
<dbReference type="InterPro" id="IPR017850">
    <property type="entry name" value="Alkaline_phosphatase_core_sf"/>
</dbReference>